<evidence type="ECO:0008006" key="7">
    <source>
        <dbReference type="Google" id="ProtNLM"/>
    </source>
</evidence>
<comment type="caution">
    <text evidence="5">The sequence shown here is derived from an EMBL/GenBank/DDBJ whole genome shotgun (WGS) entry which is preliminary data.</text>
</comment>
<reference evidence="6" key="1">
    <citation type="journal article" date="2019" name="Int. J. Syst. Evol. Microbiol.">
        <title>The Global Catalogue of Microorganisms (GCM) 10K type strain sequencing project: providing services to taxonomists for standard genome sequencing and annotation.</title>
        <authorList>
            <consortium name="The Broad Institute Genomics Platform"/>
            <consortium name="The Broad Institute Genome Sequencing Center for Infectious Disease"/>
            <person name="Wu L."/>
            <person name="Ma J."/>
        </authorList>
    </citation>
    <scope>NUCLEOTIDE SEQUENCE [LARGE SCALE GENOMIC DNA]</scope>
    <source>
        <strain evidence="6">JCM 9458</strain>
    </source>
</reference>
<evidence type="ECO:0000313" key="5">
    <source>
        <dbReference type="EMBL" id="GAA3393328.1"/>
    </source>
</evidence>
<keyword evidence="6" id="KW-1185">Reference proteome</keyword>
<protein>
    <recommendedName>
        <fullName evidence="7">GPP34 family phosphoprotein</fullName>
    </recommendedName>
</protein>
<proteinExistence type="predicted"/>
<gene>
    <name evidence="5" type="ORF">GCM10020369_58450</name>
</gene>
<evidence type="ECO:0000256" key="3">
    <source>
        <dbReference type="ARBA" id="ARBA00023121"/>
    </source>
</evidence>
<keyword evidence="2" id="KW-0333">Golgi apparatus</keyword>
<dbReference type="InterPro" id="IPR038261">
    <property type="entry name" value="GPP34-like_sf"/>
</dbReference>
<name>A0ABP6T680_9ACTN</name>
<accession>A0ABP6T680</accession>
<sequence length="216" mass="23770">MAAAGTYLADDFWLLAHDRPDGSSWLSSRTLNSGLAGALLAELVLAGLLDVQAGRLKLVSEEAPPDSLMHEVLADLRANPAERDVRTWLDYLAEQESGDASLRVAERLIRAGIVERRERRSLLRRAVRYAPLDARTGWPAVRLQSQAHRNAVAPVRDLMLVGLVGATELTRRVFAEHVSHPDTYVWWCVDRQLPGPLHLLVHEVSAAVGRAAATPL</sequence>
<dbReference type="Proteomes" id="UP001501676">
    <property type="component" value="Unassembled WGS sequence"/>
</dbReference>
<keyword evidence="4" id="KW-0472">Membrane</keyword>
<evidence type="ECO:0000256" key="4">
    <source>
        <dbReference type="ARBA" id="ARBA00023136"/>
    </source>
</evidence>
<evidence type="ECO:0000313" key="6">
    <source>
        <dbReference type="Proteomes" id="UP001501676"/>
    </source>
</evidence>
<comment type="subcellular location">
    <subcellularLocation>
        <location evidence="1">Golgi apparatus membrane</location>
        <topology evidence="1">Peripheral membrane protein</topology>
        <orientation evidence="1">Cytoplasmic side</orientation>
    </subcellularLocation>
</comment>
<dbReference type="Pfam" id="PF05719">
    <property type="entry name" value="GPP34"/>
    <property type="match status" value="1"/>
</dbReference>
<organism evidence="5 6">
    <name type="scientific">Cryptosporangium minutisporangium</name>
    <dbReference type="NCBI Taxonomy" id="113569"/>
    <lineage>
        <taxon>Bacteria</taxon>
        <taxon>Bacillati</taxon>
        <taxon>Actinomycetota</taxon>
        <taxon>Actinomycetes</taxon>
        <taxon>Cryptosporangiales</taxon>
        <taxon>Cryptosporangiaceae</taxon>
        <taxon>Cryptosporangium</taxon>
    </lineage>
</organism>
<dbReference type="InterPro" id="IPR008628">
    <property type="entry name" value="GPP34-like"/>
</dbReference>
<dbReference type="Gene3D" id="1.10.3630.10">
    <property type="entry name" value="yeast vps74-n-term truncation variant domain like"/>
    <property type="match status" value="1"/>
</dbReference>
<dbReference type="EMBL" id="BAAAYN010000042">
    <property type="protein sequence ID" value="GAA3393328.1"/>
    <property type="molecule type" value="Genomic_DNA"/>
</dbReference>
<keyword evidence="3" id="KW-0446">Lipid-binding</keyword>
<evidence type="ECO:0000256" key="2">
    <source>
        <dbReference type="ARBA" id="ARBA00023034"/>
    </source>
</evidence>
<evidence type="ECO:0000256" key="1">
    <source>
        <dbReference type="ARBA" id="ARBA00004255"/>
    </source>
</evidence>